<comment type="caution">
    <text evidence="2">The sequence shown here is derived from an EMBL/GenBank/DDBJ whole genome shotgun (WGS) entry which is preliminary data.</text>
</comment>
<dbReference type="AlphaFoldDB" id="A0A835GCI6"/>
<dbReference type="Proteomes" id="UP000648187">
    <property type="component" value="Unassembled WGS sequence"/>
</dbReference>
<gene>
    <name evidence="2" type="ORF">HW555_009442</name>
</gene>
<evidence type="ECO:0000313" key="3">
    <source>
        <dbReference type="Proteomes" id="UP000648187"/>
    </source>
</evidence>
<sequence>HGGFRADANRADPNYISALQIVHTCPPHGLTIRAAPATQPLENEFARSPLDLLRGSRAYRTVTMDRFDTELFIDEVEKGPALWNIQCAEYSNKTIKNGAWQELVEIFGENEDSLEKKVLFGVGIITKKNGRTSVMLIIRNSRKANQFLLVLVHKTIENKETITNIDEAKNEEIRNIDQKLDNFVNAREIQPVPNKRKKTKITSEERLANILENSIESRDKIQRQIQESNTERAEITIAYSYHEPAKHA</sequence>
<organism evidence="2 3">
    <name type="scientific">Spodoptera exigua</name>
    <name type="common">Beet armyworm</name>
    <name type="synonym">Noctua fulgens</name>
    <dbReference type="NCBI Taxonomy" id="7107"/>
    <lineage>
        <taxon>Eukaryota</taxon>
        <taxon>Metazoa</taxon>
        <taxon>Ecdysozoa</taxon>
        <taxon>Arthropoda</taxon>
        <taxon>Hexapoda</taxon>
        <taxon>Insecta</taxon>
        <taxon>Pterygota</taxon>
        <taxon>Neoptera</taxon>
        <taxon>Endopterygota</taxon>
        <taxon>Lepidoptera</taxon>
        <taxon>Glossata</taxon>
        <taxon>Ditrysia</taxon>
        <taxon>Noctuoidea</taxon>
        <taxon>Noctuidae</taxon>
        <taxon>Amphipyrinae</taxon>
        <taxon>Spodoptera</taxon>
    </lineage>
</organism>
<feature type="non-terminal residue" evidence="2">
    <location>
        <position position="248"/>
    </location>
</feature>
<name>A0A835GCI6_SPOEX</name>
<proteinExistence type="predicted"/>
<protein>
    <recommendedName>
        <fullName evidence="1">MADF domain-containing protein</fullName>
    </recommendedName>
</protein>
<evidence type="ECO:0000259" key="1">
    <source>
        <dbReference type="Pfam" id="PF10545"/>
    </source>
</evidence>
<reference evidence="2" key="1">
    <citation type="submission" date="2020-08" db="EMBL/GenBank/DDBJ databases">
        <title>Spodoptera exigua strain:BAW_Kor-Di-RS1 Genome sequencing and assembly.</title>
        <authorList>
            <person name="Kim J."/>
            <person name="Nam H.Y."/>
            <person name="Kwon M."/>
            <person name="Choi J.H."/>
            <person name="Cho S.R."/>
            <person name="Kim G.-H."/>
        </authorList>
    </citation>
    <scope>NUCLEOTIDE SEQUENCE</scope>
    <source>
        <strain evidence="2">BAW_Kor-Di-RS1</strain>
        <tissue evidence="2">Whole-body</tissue>
    </source>
</reference>
<feature type="domain" description="MADF" evidence="1">
    <location>
        <begin position="72"/>
        <end position="117"/>
    </location>
</feature>
<evidence type="ECO:0000313" key="2">
    <source>
        <dbReference type="EMBL" id="KAF9411907.1"/>
    </source>
</evidence>
<dbReference type="Pfam" id="PF10545">
    <property type="entry name" value="MADF_DNA_bdg"/>
    <property type="match status" value="1"/>
</dbReference>
<dbReference type="EMBL" id="JACKWZ010000209">
    <property type="protein sequence ID" value="KAF9411907.1"/>
    <property type="molecule type" value="Genomic_DNA"/>
</dbReference>
<keyword evidence="3" id="KW-1185">Reference proteome</keyword>
<dbReference type="InterPro" id="IPR006578">
    <property type="entry name" value="MADF-dom"/>
</dbReference>
<accession>A0A835GCI6</accession>